<protein>
    <submittedName>
        <fullName evidence="1">Uncharacterized protein</fullName>
    </submittedName>
</protein>
<evidence type="ECO:0000313" key="2">
    <source>
        <dbReference type="Proteomes" id="UP000780690"/>
    </source>
</evidence>
<sequence>MNNKDLTRLADVVLGEAVVALLSSEDHISADGVARQLRAMNSDETNPERREAIALALGEVKSEFSQSRESRDADVLAFGALTGPDGSNNK</sequence>
<gene>
    <name evidence="1" type="ORF">F3J38_27920</name>
</gene>
<dbReference type="Proteomes" id="UP000780690">
    <property type="component" value="Unassembled WGS sequence"/>
</dbReference>
<comment type="caution">
    <text evidence="1">The sequence shown here is derived from an EMBL/GenBank/DDBJ whole genome shotgun (WGS) entry which is preliminary data.</text>
</comment>
<proteinExistence type="predicted"/>
<name>A0ABX0R3L8_9GAMM</name>
<dbReference type="EMBL" id="VWXD01000041">
    <property type="protein sequence ID" value="NIF03814.1"/>
    <property type="molecule type" value="Genomic_DNA"/>
</dbReference>
<evidence type="ECO:0000313" key="1">
    <source>
        <dbReference type="EMBL" id="NIF03814.1"/>
    </source>
</evidence>
<dbReference type="RefSeq" id="WP_167144554.1">
    <property type="nucleotide sequence ID" value="NZ_VWXD01000041.1"/>
</dbReference>
<accession>A0ABX0R3L8</accession>
<keyword evidence="2" id="KW-1185">Reference proteome</keyword>
<reference evidence="1 2" key="1">
    <citation type="journal article" date="2019" name="bioRxiv">
        <title>Bacteria contribute to plant secondary compound degradation in a generalist herbivore system.</title>
        <authorList>
            <person name="Francoeur C.B."/>
            <person name="Khadempour L."/>
            <person name="Moreira-Soto R.D."/>
            <person name="Gotting K."/>
            <person name="Book A.J."/>
            <person name="Pinto-Tomas A.A."/>
            <person name="Keefover-Ring K."/>
            <person name="Currie C.R."/>
        </authorList>
    </citation>
    <scope>NUCLEOTIDE SEQUENCE [LARGE SCALE GENOMIC DNA]</scope>
    <source>
        <strain evidence="1 2">Acro-805</strain>
    </source>
</reference>
<organism evidence="1 2">
    <name type="scientific">Candidatus Pantoea formicae</name>
    <dbReference type="NCBI Taxonomy" id="2608355"/>
    <lineage>
        <taxon>Bacteria</taxon>
        <taxon>Pseudomonadati</taxon>
        <taxon>Pseudomonadota</taxon>
        <taxon>Gammaproteobacteria</taxon>
        <taxon>Enterobacterales</taxon>
        <taxon>Erwiniaceae</taxon>
        <taxon>Pantoea</taxon>
    </lineage>
</organism>